<dbReference type="RefSeq" id="WP_097010787.1">
    <property type="nucleotide sequence ID" value="NZ_LT907975.1"/>
</dbReference>
<evidence type="ECO:0000313" key="3">
    <source>
        <dbReference type="Proteomes" id="UP000219215"/>
    </source>
</evidence>
<keyword evidence="1" id="KW-0472">Membrane</keyword>
<feature type="transmembrane region" description="Helical" evidence="1">
    <location>
        <begin position="20"/>
        <end position="48"/>
    </location>
</feature>
<keyword evidence="3" id="KW-1185">Reference proteome</keyword>
<keyword evidence="1" id="KW-0812">Transmembrane</keyword>
<keyword evidence="1" id="KW-1133">Transmembrane helix</keyword>
<dbReference type="EMBL" id="LT907975">
    <property type="protein sequence ID" value="SOB57562.1"/>
    <property type="molecule type" value="Genomic_DNA"/>
</dbReference>
<name>A0A2C8F618_9BACT</name>
<protein>
    <submittedName>
        <fullName evidence="2">Uncharacterized protein</fullName>
    </submittedName>
</protein>
<feature type="transmembrane region" description="Helical" evidence="1">
    <location>
        <begin position="54"/>
        <end position="75"/>
    </location>
</feature>
<evidence type="ECO:0000313" key="2">
    <source>
        <dbReference type="EMBL" id="SOB57562.1"/>
    </source>
</evidence>
<evidence type="ECO:0000256" key="1">
    <source>
        <dbReference type="SAM" id="Phobius"/>
    </source>
</evidence>
<gene>
    <name evidence="2" type="ORF">DPRO_0678</name>
</gene>
<accession>A0A2C8F618</accession>
<dbReference type="Proteomes" id="UP000219215">
    <property type="component" value="Chromosome DPRO"/>
</dbReference>
<sequence length="184" mass="21477">MSKKSFKPNPGRSSKFFKPIPLSSNLLVPFYWAIPLAACVAAIFSFTFHKYSPLLYGSIFTFEFVIFYPLALAITTERMYGAKHRFLCALLISEISKGSKFIEPLYSLIEYIYPRLGKHVFEEEIAAYCDARNEYQEYTEQGKYGLMLQNTDAIDKFFQEGTSYHTKRRYFITFTGDSQDYIRR</sequence>
<reference evidence="3" key="1">
    <citation type="submission" date="2017-09" db="EMBL/GenBank/DDBJ databases">
        <authorList>
            <person name="Regsiter A."/>
            <person name="William W."/>
        </authorList>
    </citation>
    <scope>NUCLEOTIDE SEQUENCE [LARGE SCALE GENOMIC DNA]</scope>
    <source>
        <strain evidence="3">500-1</strain>
    </source>
</reference>
<dbReference type="AlphaFoldDB" id="A0A2C8F618"/>
<organism evidence="2 3">
    <name type="scientific">Pseudodesulfovibrio profundus</name>
    <dbReference type="NCBI Taxonomy" id="57320"/>
    <lineage>
        <taxon>Bacteria</taxon>
        <taxon>Pseudomonadati</taxon>
        <taxon>Thermodesulfobacteriota</taxon>
        <taxon>Desulfovibrionia</taxon>
        <taxon>Desulfovibrionales</taxon>
        <taxon>Desulfovibrionaceae</taxon>
    </lineage>
</organism>
<proteinExistence type="predicted"/>
<dbReference type="KEGG" id="pprf:DPRO_0678"/>